<keyword evidence="3" id="KW-1185">Reference proteome</keyword>
<organism evidence="2 3">
    <name type="scientific">Pedobacter caeni</name>
    <dbReference type="NCBI Taxonomy" id="288992"/>
    <lineage>
        <taxon>Bacteria</taxon>
        <taxon>Pseudomonadati</taxon>
        <taxon>Bacteroidota</taxon>
        <taxon>Sphingobacteriia</taxon>
        <taxon>Sphingobacteriales</taxon>
        <taxon>Sphingobacteriaceae</taxon>
        <taxon>Pedobacter</taxon>
    </lineage>
</organism>
<evidence type="ECO:0000256" key="1">
    <source>
        <dbReference type="SAM" id="Phobius"/>
    </source>
</evidence>
<dbReference type="STRING" id="288992.SAMN04488522_101307"/>
<dbReference type="OrthoDB" id="1274967at2"/>
<dbReference type="Proteomes" id="UP000184287">
    <property type="component" value="Unassembled WGS sequence"/>
</dbReference>
<name>A0A1M4TT48_9SPHI</name>
<feature type="transmembrane region" description="Helical" evidence="1">
    <location>
        <begin position="45"/>
        <end position="65"/>
    </location>
</feature>
<evidence type="ECO:0000313" key="2">
    <source>
        <dbReference type="EMBL" id="SHE47555.1"/>
    </source>
</evidence>
<accession>A0A1M4TT48</accession>
<feature type="transmembrane region" description="Helical" evidence="1">
    <location>
        <begin position="77"/>
        <end position="94"/>
    </location>
</feature>
<dbReference type="EMBL" id="FQUQ01000001">
    <property type="protein sequence ID" value="SHE47555.1"/>
    <property type="molecule type" value="Genomic_DNA"/>
</dbReference>
<sequence length="115" mass="13371">MTRIKPFIIRLLFIAVPLLLLYFYAQMAFEANRQKEHPTDAGLGIAILLVFILIVLFIGFLVDFIKNLRRKQYKIAGFDFCLLLLFTIPVIYIGCLMTSRECFCGWLIDTIDFAR</sequence>
<keyword evidence="1" id="KW-0812">Transmembrane</keyword>
<protein>
    <submittedName>
        <fullName evidence="2">Uncharacterized protein</fullName>
    </submittedName>
</protein>
<feature type="transmembrane region" description="Helical" evidence="1">
    <location>
        <begin position="7"/>
        <end position="25"/>
    </location>
</feature>
<dbReference type="AlphaFoldDB" id="A0A1M4TT48"/>
<keyword evidence="1" id="KW-1133">Transmembrane helix</keyword>
<reference evidence="3" key="1">
    <citation type="submission" date="2016-11" db="EMBL/GenBank/DDBJ databases">
        <authorList>
            <person name="Varghese N."/>
            <person name="Submissions S."/>
        </authorList>
    </citation>
    <scope>NUCLEOTIDE SEQUENCE [LARGE SCALE GENOMIC DNA]</scope>
    <source>
        <strain evidence="3">DSM 16990</strain>
    </source>
</reference>
<keyword evidence="1" id="KW-0472">Membrane</keyword>
<gene>
    <name evidence="2" type="ORF">SAMN04488522_101307</name>
</gene>
<proteinExistence type="predicted"/>
<dbReference type="RefSeq" id="WP_073226507.1">
    <property type="nucleotide sequence ID" value="NZ_FQUQ01000001.1"/>
</dbReference>
<evidence type="ECO:0000313" key="3">
    <source>
        <dbReference type="Proteomes" id="UP000184287"/>
    </source>
</evidence>